<keyword evidence="1" id="KW-0863">Zinc-finger</keyword>
<keyword evidence="1" id="KW-0479">Metal-binding</keyword>
<dbReference type="WBParaSite" id="PSU_v2.g3781.t1">
    <property type="protein sequence ID" value="PSU_v2.g3781.t1"/>
    <property type="gene ID" value="PSU_v2.g3781"/>
</dbReference>
<sequence>MSRLLEEEVNIFIENEDDLVNSLSSLEVSDHDDDAFVRIEKHDHLLFKHVFNVENCNENIKILNKIPLTPPNDQGTYFCLVDGNTVPLILTAYCDRLNPWSSSKKKPHYNDCCLIQSNNGWKFHKSLKDDAHYFGNVYTAIHPNPNFDVKKWVYSATFKKEKTPAKDSKIVIVYEVKKSFEMPPMPVNLRLQENISAELRPLLKTGSAKQALNKFNENGNVMKNDITRLITYSQVQRLGNRMSDRQTGFNQGRPIEENETKFQKLVSDANFVKDSAKGDGYERYFCSTDSALALFEHELFPVDILKNRVKQIEILDSNTSNTRYEKFAEFINTEQYKNDAKCGILMADETYNLGRLVLTVVNYISRNFLSKNGPAPFTVAYMLSKGKSKDDFKWMAHCLAKRIQSNGKVVIAYGSDGALALDGIEDAPFITDETGRSLCMIHARKLFAAKCPNDMSAMFDIFGFIDESGIKHPGIFDLPYDAFLLKVSELAKTDAWLKNPELITWTTKKHRMDFYYTRCCLKTRVLAGYGFDESDTNSLEGENFQLKTVINDNTPLHILALQLQQKQINQIENFGMAIYQKIPISLRDDSKFLGTINFALLTNELKRSKLKKMGIKYTDQLPSFAEFSNTFPQEFAPKTTEKDRFQLMDEAATYGVTPHPTNKNGFIVVKDPEYIGVRVDEKVECSCKVIKTGALICVHILAVHQKHPELKIFDIIKNYKDNETQDEKIKREYQKADGAKPGTSRRNSRRNGPNSTRNKRREPTEKIIDLSYPTHAGPSANYLSSPSSSTSTTTRKRQNSENTHFSYNSSTAETASSKFSNSTASSGVSSTVSKRRAIEVINLGDEEEIMIMHTPQINAFASSDSSFKTAFTTSRSQNRTPLAVHQPSFAPRILMPTNINSIHPPFDIPRTHNMTPRGPSRRLPQPLEIISHELPSTSSRLPRVPHVQRVQTVEKPPIQHEDYLKDDENTKNAFLQVNYIL</sequence>
<evidence type="ECO:0000313" key="5">
    <source>
        <dbReference type="WBParaSite" id="PSU_v2.g3781.t1"/>
    </source>
</evidence>
<organism evidence="4 5">
    <name type="scientific">Panagrolaimus superbus</name>
    <dbReference type="NCBI Taxonomy" id="310955"/>
    <lineage>
        <taxon>Eukaryota</taxon>
        <taxon>Metazoa</taxon>
        <taxon>Ecdysozoa</taxon>
        <taxon>Nematoda</taxon>
        <taxon>Chromadorea</taxon>
        <taxon>Rhabditida</taxon>
        <taxon>Tylenchina</taxon>
        <taxon>Panagrolaimomorpha</taxon>
        <taxon>Panagrolaimoidea</taxon>
        <taxon>Panagrolaimidae</taxon>
        <taxon>Panagrolaimus</taxon>
    </lineage>
</organism>
<evidence type="ECO:0000256" key="2">
    <source>
        <dbReference type="SAM" id="MobiDB-lite"/>
    </source>
</evidence>
<feature type="compositionally biased region" description="Low complexity" evidence="2">
    <location>
        <begin position="814"/>
        <end position="832"/>
    </location>
</feature>
<feature type="compositionally biased region" description="Basic and acidic residues" evidence="2">
    <location>
        <begin position="726"/>
        <end position="738"/>
    </location>
</feature>
<keyword evidence="1" id="KW-0862">Zinc</keyword>
<feature type="compositionally biased region" description="Polar residues" evidence="2">
    <location>
        <begin position="800"/>
        <end position="813"/>
    </location>
</feature>
<reference evidence="5" key="1">
    <citation type="submission" date="2022-11" db="UniProtKB">
        <authorList>
            <consortium name="WormBaseParasite"/>
        </authorList>
    </citation>
    <scope>IDENTIFICATION</scope>
</reference>
<dbReference type="GO" id="GO:0008270">
    <property type="term" value="F:zinc ion binding"/>
    <property type="evidence" value="ECO:0007669"/>
    <property type="project" value="UniProtKB-KW"/>
</dbReference>
<evidence type="ECO:0000256" key="1">
    <source>
        <dbReference type="PROSITE-ProRule" id="PRU00325"/>
    </source>
</evidence>
<feature type="compositionally biased region" description="Low complexity" evidence="2">
    <location>
        <begin position="741"/>
        <end position="756"/>
    </location>
</feature>
<evidence type="ECO:0000313" key="4">
    <source>
        <dbReference type="Proteomes" id="UP000887577"/>
    </source>
</evidence>
<evidence type="ECO:0000259" key="3">
    <source>
        <dbReference type="PROSITE" id="PS50966"/>
    </source>
</evidence>
<proteinExistence type="predicted"/>
<dbReference type="Proteomes" id="UP000887577">
    <property type="component" value="Unplaced"/>
</dbReference>
<dbReference type="PROSITE" id="PS50966">
    <property type="entry name" value="ZF_SWIM"/>
    <property type="match status" value="1"/>
</dbReference>
<protein>
    <submittedName>
        <fullName evidence="5">SWIM-type domain-containing protein</fullName>
    </submittedName>
</protein>
<keyword evidence="4" id="KW-1185">Reference proteome</keyword>
<name>A0A914YVV1_9BILA</name>
<feature type="domain" description="SWIM-type" evidence="3">
    <location>
        <begin position="675"/>
        <end position="708"/>
    </location>
</feature>
<feature type="region of interest" description="Disordered" evidence="2">
    <location>
        <begin position="726"/>
        <end position="833"/>
    </location>
</feature>
<dbReference type="AlphaFoldDB" id="A0A914YVV1"/>
<feature type="compositionally biased region" description="Low complexity" evidence="2">
    <location>
        <begin position="784"/>
        <end position="793"/>
    </location>
</feature>
<accession>A0A914YVV1</accession>
<dbReference type="InterPro" id="IPR007527">
    <property type="entry name" value="Znf_SWIM"/>
</dbReference>